<keyword evidence="16" id="KW-1185">Reference proteome</keyword>
<evidence type="ECO:0000313" key="16">
    <source>
        <dbReference type="Proteomes" id="UP001239167"/>
    </source>
</evidence>
<dbReference type="Pfam" id="PF02463">
    <property type="entry name" value="SMC_N"/>
    <property type="match status" value="1"/>
</dbReference>
<reference evidence="15 16" key="1">
    <citation type="submission" date="2023-07" db="EMBL/GenBank/DDBJ databases">
        <title>Genomic Encyclopedia of Type Strains, Phase IV (KMG-IV): sequencing the most valuable type-strain genomes for metagenomic binning, comparative biology and taxonomic classification.</title>
        <authorList>
            <person name="Goeker M."/>
        </authorList>
    </citation>
    <scope>NUCLEOTIDE SEQUENCE [LARGE SCALE GENOMIC DNA]</scope>
    <source>
        <strain evidence="15 16">DSM 16980</strain>
    </source>
</reference>
<evidence type="ECO:0000256" key="5">
    <source>
        <dbReference type="ARBA" id="ARBA00022705"/>
    </source>
</evidence>
<evidence type="ECO:0000256" key="10">
    <source>
        <dbReference type="ARBA" id="ARBA00023204"/>
    </source>
</evidence>
<keyword evidence="10 12" id="KW-0234">DNA repair</keyword>
<dbReference type="NCBIfam" id="TIGR00611">
    <property type="entry name" value="recf"/>
    <property type="match status" value="1"/>
</dbReference>
<dbReference type="HAMAP" id="MF_00365">
    <property type="entry name" value="RecF"/>
    <property type="match status" value="1"/>
</dbReference>
<feature type="binding site" evidence="12">
    <location>
        <begin position="30"/>
        <end position="37"/>
    </location>
    <ligand>
        <name>ATP</name>
        <dbReference type="ChEBI" id="CHEBI:30616"/>
    </ligand>
</feature>
<evidence type="ECO:0000256" key="13">
    <source>
        <dbReference type="SAM" id="Coils"/>
    </source>
</evidence>
<evidence type="ECO:0000256" key="8">
    <source>
        <dbReference type="ARBA" id="ARBA00022840"/>
    </source>
</evidence>
<keyword evidence="4 12" id="KW-0963">Cytoplasm</keyword>
<evidence type="ECO:0000313" key="15">
    <source>
        <dbReference type="EMBL" id="MDQ0203316.1"/>
    </source>
</evidence>
<evidence type="ECO:0000256" key="4">
    <source>
        <dbReference type="ARBA" id="ARBA00022490"/>
    </source>
</evidence>
<dbReference type="Gene3D" id="3.40.50.300">
    <property type="entry name" value="P-loop containing nucleotide triphosphate hydrolases"/>
    <property type="match status" value="1"/>
</dbReference>
<comment type="subcellular location">
    <subcellularLocation>
        <location evidence="1 12">Cytoplasm</location>
    </subcellularLocation>
</comment>
<evidence type="ECO:0000256" key="1">
    <source>
        <dbReference type="ARBA" id="ARBA00004496"/>
    </source>
</evidence>
<dbReference type="InterPro" id="IPR001238">
    <property type="entry name" value="DNA-binding_RecF"/>
</dbReference>
<dbReference type="PANTHER" id="PTHR32182">
    <property type="entry name" value="DNA REPLICATION AND REPAIR PROTEIN RECF"/>
    <property type="match status" value="1"/>
</dbReference>
<comment type="caution">
    <text evidence="15">The sequence shown here is derived from an EMBL/GenBank/DDBJ whole genome shotgun (WGS) entry which is preliminary data.</text>
</comment>
<keyword evidence="5 12" id="KW-0235">DNA replication</keyword>
<keyword evidence="7 12" id="KW-0227">DNA damage</keyword>
<keyword evidence="11 12" id="KW-0742">SOS response</keyword>
<evidence type="ECO:0000259" key="14">
    <source>
        <dbReference type="Pfam" id="PF02463"/>
    </source>
</evidence>
<dbReference type="RefSeq" id="WP_196604146.1">
    <property type="nucleotide sequence ID" value="NZ_CP116940.1"/>
</dbReference>
<keyword evidence="13" id="KW-0175">Coiled coil</keyword>
<organism evidence="15 16">
    <name type="scientific">Pectinatus haikarae</name>
    <dbReference type="NCBI Taxonomy" id="349096"/>
    <lineage>
        <taxon>Bacteria</taxon>
        <taxon>Bacillati</taxon>
        <taxon>Bacillota</taxon>
        <taxon>Negativicutes</taxon>
        <taxon>Selenomonadales</taxon>
        <taxon>Selenomonadaceae</taxon>
        <taxon>Pectinatus</taxon>
    </lineage>
</organism>
<gene>
    <name evidence="12" type="primary">recF</name>
    <name evidence="15" type="ORF">J2S01_001032</name>
</gene>
<keyword evidence="6 12" id="KW-0547">Nucleotide-binding</keyword>
<feature type="coiled-coil region" evidence="13">
    <location>
        <begin position="222"/>
        <end position="249"/>
    </location>
</feature>
<dbReference type="EMBL" id="JAUSUE010000005">
    <property type="protein sequence ID" value="MDQ0203316.1"/>
    <property type="molecule type" value="Genomic_DNA"/>
</dbReference>
<accession>A0ABT9Y653</accession>
<dbReference type="PANTHER" id="PTHR32182:SF0">
    <property type="entry name" value="DNA REPLICATION AND REPAIR PROTEIN RECF"/>
    <property type="match status" value="1"/>
</dbReference>
<comment type="similarity">
    <text evidence="2 12">Belongs to the RecF family.</text>
</comment>
<evidence type="ECO:0000256" key="9">
    <source>
        <dbReference type="ARBA" id="ARBA00023125"/>
    </source>
</evidence>
<evidence type="ECO:0000256" key="7">
    <source>
        <dbReference type="ARBA" id="ARBA00022763"/>
    </source>
</evidence>
<evidence type="ECO:0000256" key="12">
    <source>
        <dbReference type="HAMAP-Rule" id="MF_00365"/>
    </source>
</evidence>
<dbReference type="Proteomes" id="UP001239167">
    <property type="component" value="Unassembled WGS sequence"/>
</dbReference>
<dbReference type="InterPro" id="IPR018078">
    <property type="entry name" value="DNA-binding_RecF_CS"/>
</dbReference>
<protein>
    <recommendedName>
        <fullName evidence="3 12">DNA replication and repair protein RecF</fullName>
    </recommendedName>
</protein>
<evidence type="ECO:0000256" key="6">
    <source>
        <dbReference type="ARBA" id="ARBA00022741"/>
    </source>
</evidence>
<evidence type="ECO:0000256" key="3">
    <source>
        <dbReference type="ARBA" id="ARBA00020170"/>
    </source>
</evidence>
<dbReference type="InterPro" id="IPR003395">
    <property type="entry name" value="RecF/RecN/SMC_N"/>
</dbReference>
<evidence type="ECO:0000256" key="2">
    <source>
        <dbReference type="ARBA" id="ARBA00008016"/>
    </source>
</evidence>
<dbReference type="InterPro" id="IPR027417">
    <property type="entry name" value="P-loop_NTPase"/>
</dbReference>
<comment type="function">
    <text evidence="12">The RecF protein is involved in DNA metabolism; it is required for DNA replication and normal SOS inducibility. RecF binds preferentially to single-stranded, linear DNA. It also seems to bind ATP.</text>
</comment>
<keyword evidence="9 12" id="KW-0238">DNA-binding</keyword>
<dbReference type="PROSITE" id="PS00617">
    <property type="entry name" value="RECF_1"/>
    <property type="match status" value="1"/>
</dbReference>
<evidence type="ECO:0000256" key="11">
    <source>
        <dbReference type="ARBA" id="ARBA00023236"/>
    </source>
</evidence>
<proteinExistence type="inferred from homology"/>
<sequence>MNINKLLLKNFRSYKTLELTFSPALNIFTGNNAQGKTNIIEAIYYAALGTSYRIKNDADLISWQKNEAVINIDFSRIDIENNIKIYLNKLKRRQIILNGGNIRQKNLPGNITIVMFSPEDLLLIKGSPSLRRRFLDIELSQTDIFYYDMLVKYNKITSQRNNLLKSIREKKQKASMLDIWDRQLIDTAVFIWKKRYAAINQLSNFAAVMQKNISDNREILTMNYKINNIEFAENNMENLKELYADTIKRNRLDDIRRGSTGAGPHHDDIEFFINKINLKNFGSQGQQRTTVLSLKLAELEYIKSITSQYPVLLLDDVMSELDKNRREKMLVFFKEKKIQTIVTATDISMFADLKDAHLYNVSLGDVRTAEC</sequence>
<feature type="domain" description="RecF/RecN/SMC N-terminal" evidence="14">
    <location>
        <begin position="3"/>
        <end position="353"/>
    </location>
</feature>
<name>A0ABT9Y653_9FIRM</name>
<keyword evidence="8 12" id="KW-0067">ATP-binding</keyword>
<dbReference type="SUPFAM" id="SSF52540">
    <property type="entry name" value="P-loop containing nucleoside triphosphate hydrolases"/>
    <property type="match status" value="1"/>
</dbReference>
<dbReference type="Gene3D" id="1.20.1050.90">
    <property type="entry name" value="RecF/RecN/SMC, N-terminal domain"/>
    <property type="match status" value="1"/>
</dbReference>
<dbReference type="InterPro" id="IPR042174">
    <property type="entry name" value="RecF_2"/>
</dbReference>